<protein>
    <submittedName>
        <fullName evidence="2">Uncharacterized protein</fullName>
    </submittedName>
</protein>
<feature type="region of interest" description="Disordered" evidence="1">
    <location>
        <begin position="1"/>
        <end position="25"/>
    </location>
</feature>
<gene>
    <name evidence="2" type="ORF">GCM10009733_015700</name>
</gene>
<keyword evidence="3" id="KW-1185">Reference proteome</keyword>
<comment type="caution">
    <text evidence="2">The sequence shown here is derived from an EMBL/GenBank/DDBJ whole genome shotgun (WGS) entry which is preliminary data.</text>
</comment>
<evidence type="ECO:0000313" key="2">
    <source>
        <dbReference type="EMBL" id="GAA1620130.1"/>
    </source>
</evidence>
<name>A0ABN2EWD4_9ACTN</name>
<reference evidence="2 3" key="1">
    <citation type="journal article" date="2019" name="Int. J. Syst. Evol. Microbiol.">
        <title>The Global Catalogue of Microorganisms (GCM) 10K type strain sequencing project: providing services to taxonomists for standard genome sequencing and annotation.</title>
        <authorList>
            <consortium name="The Broad Institute Genomics Platform"/>
            <consortium name="The Broad Institute Genome Sequencing Center for Infectious Disease"/>
            <person name="Wu L."/>
            <person name="Ma J."/>
        </authorList>
    </citation>
    <scope>NUCLEOTIDE SEQUENCE [LARGE SCALE GENOMIC DNA]</scope>
    <source>
        <strain evidence="2 3">JCM 13929</strain>
    </source>
</reference>
<sequence length="94" mass="9826">MEAEEVFGGSAPLPRGAGEPRPHIARRHVDGRVGEGGLDALDAGGGQDGVGVDGQDQVRVAVGERVVLPCGYEDALRQRGGMGPNRVLWVIVKE</sequence>
<dbReference type="EMBL" id="BAAAMU010000008">
    <property type="protein sequence ID" value="GAA1620130.1"/>
    <property type="molecule type" value="Genomic_DNA"/>
</dbReference>
<evidence type="ECO:0000256" key="1">
    <source>
        <dbReference type="SAM" id="MobiDB-lite"/>
    </source>
</evidence>
<proteinExistence type="predicted"/>
<dbReference type="Proteomes" id="UP001500064">
    <property type="component" value="Unassembled WGS sequence"/>
</dbReference>
<organism evidence="2 3">
    <name type="scientific">Nonomuraea maheshkhaliensis</name>
    <dbReference type="NCBI Taxonomy" id="419590"/>
    <lineage>
        <taxon>Bacteria</taxon>
        <taxon>Bacillati</taxon>
        <taxon>Actinomycetota</taxon>
        <taxon>Actinomycetes</taxon>
        <taxon>Streptosporangiales</taxon>
        <taxon>Streptosporangiaceae</taxon>
        <taxon>Nonomuraea</taxon>
    </lineage>
</organism>
<accession>A0ABN2EWD4</accession>
<evidence type="ECO:0000313" key="3">
    <source>
        <dbReference type="Proteomes" id="UP001500064"/>
    </source>
</evidence>